<evidence type="ECO:0000256" key="4">
    <source>
        <dbReference type="ARBA" id="ARBA00023136"/>
    </source>
</evidence>
<evidence type="ECO:0000313" key="6">
    <source>
        <dbReference type="EMBL" id="JAP92505.1"/>
    </source>
</evidence>
<dbReference type="EMBL" id="GDID01004101">
    <property type="protein sequence ID" value="JAP92505.1"/>
    <property type="molecule type" value="Transcribed_RNA"/>
</dbReference>
<evidence type="ECO:0000256" key="2">
    <source>
        <dbReference type="ARBA" id="ARBA00022692"/>
    </source>
</evidence>
<gene>
    <name evidence="6" type="ORF">TPC1_15529</name>
</gene>
<feature type="transmembrane region" description="Helical" evidence="5">
    <location>
        <begin position="64"/>
        <end position="92"/>
    </location>
</feature>
<feature type="transmembrane region" description="Helical" evidence="5">
    <location>
        <begin position="142"/>
        <end position="161"/>
    </location>
</feature>
<dbReference type="AlphaFoldDB" id="A0A146K9U8"/>
<organism evidence="6">
    <name type="scientific">Trepomonas sp. PC1</name>
    <dbReference type="NCBI Taxonomy" id="1076344"/>
    <lineage>
        <taxon>Eukaryota</taxon>
        <taxon>Metamonada</taxon>
        <taxon>Diplomonadida</taxon>
        <taxon>Hexamitidae</taxon>
        <taxon>Hexamitinae</taxon>
        <taxon>Trepomonas</taxon>
    </lineage>
</organism>
<proteinExistence type="predicted"/>
<sequence>MPQQGVDCRTCWKNIPRVSFYFIILSTIVSAALLITCLVQTNFQQCEYSYYLNMTPYYVFEKGHVWRLLSCYLINNSFWAILYSGFGFFLYCQSYEKQVGSLRFALLILVSVLLNSIFLTIPSAFFGKIPTIKDSWSYFSEMWTFDVNVGTMPIMLLSLIFQTRVTKQKTMMCCCFNMPTWAYILIMWFSCQIMMYPPWYGIWYNIFPVVIGYAMPMKYIAFRHVQMEQVEHGRQMQQQQQPEPIKFTTMNSAAQKEAEIKKEKKKETFGRGGRTL</sequence>
<protein>
    <submittedName>
        <fullName evidence="6">Transmembrane domain-containing protein</fullName>
    </submittedName>
</protein>
<accession>A0A146K9U8</accession>
<feature type="transmembrane region" description="Helical" evidence="5">
    <location>
        <begin position="104"/>
        <end position="122"/>
    </location>
</feature>
<keyword evidence="3 5" id="KW-1133">Transmembrane helix</keyword>
<reference evidence="6" key="1">
    <citation type="submission" date="2015-07" db="EMBL/GenBank/DDBJ databases">
        <title>Adaptation to a free-living lifestyle via gene acquisitions in the diplomonad Trepomonas sp. PC1.</title>
        <authorList>
            <person name="Xu F."/>
            <person name="Jerlstrom-Hultqvist J."/>
            <person name="Kolisko M."/>
            <person name="Simpson A.G.B."/>
            <person name="Roger A.J."/>
            <person name="Svard S.G."/>
            <person name="Andersson J.O."/>
        </authorList>
    </citation>
    <scope>NUCLEOTIDE SEQUENCE</scope>
    <source>
        <strain evidence="6">PC1</strain>
    </source>
</reference>
<feature type="transmembrane region" description="Helical" evidence="5">
    <location>
        <begin position="202"/>
        <end position="221"/>
    </location>
</feature>
<dbReference type="SUPFAM" id="SSF144091">
    <property type="entry name" value="Rhomboid-like"/>
    <property type="match status" value="1"/>
</dbReference>
<evidence type="ECO:0000256" key="3">
    <source>
        <dbReference type="ARBA" id="ARBA00022989"/>
    </source>
</evidence>
<evidence type="ECO:0000256" key="5">
    <source>
        <dbReference type="SAM" id="Phobius"/>
    </source>
</evidence>
<dbReference type="Gene3D" id="1.20.1540.10">
    <property type="entry name" value="Rhomboid-like"/>
    <property type="match status" value="1"/>
</dbReference>
<keyword evidence="2 5" id="KW-0812">Transmembrane</keyword>
<dbReference type="InterPro" id="IPR035952">
    <property type="entry name" value="Rhomboid-like_sf"/>
</dbReference>
<comment type="subcellular location">
    <subcellularLocation>
        <location evidence="1">Membrane</location>
        <topology evidence="1">Multi-pass membrane protein</topology>
    </subcellularLocation>
</comment>
<feature type="transmembrane region" description="Helical" evidence="5">
    <location>
        <begin position="20"/>
        <end position="44"/>
    </location>
</feature>
<evidence type="ECO:0000256" key="1">
    <source>
        <dbReference type="ARBA" id="ARBA00004141"/>
    </source>
</evidence>
<dbReference type="GO" id="GO:0016020">
    <property type="term" value="C:membrane"/>
    <property type="evidence" value="ECO:0007669"/>
    <property type="project" value="UniProtKB-SubCell"/>
</dbReference>
<feature type="transmembrane region" description="Helical" evidence="5">
    <location>
        <begin position="173"/>
        <end position="196"/>
    </location>
</feature>
<name>A0A146K9U8_9EUKA</name>
<keyword evidence="4 5" id="KW-0472">Membrane</keyword>